<evidence type="ECO:0000259" key="2">
    <source>
        <dbReference type="SMART" id="SM00287"/>
    </source>
</evidence>
<feature type="signal peptide" evidence="1">
    <location>
        <begin position="1"/>
        <end position="29"/>
    </location>
</feature>
<keyword evidence="3" id="KW-0030">Aminoacyl-tRNA synthetase</keyword>
<sequence>MPEPHRRPRLPAVGLAVLMALATPAPAPAEGGGTSGAAPAAVGPVTHLPLPRFVSLRGEGANARRGPNLDQRVDWEFVRRGMPLEVTAEYGNWRRVRDFEGQGGWVHQALLSGTRTAVIVAAGPVELRDAPEPGSRVVAVAEPGVIGRLAACQGAWCELSAGGSQGWLPRATLWGVGPDETLE</sequence>
<gene>
    <name evidence="3" type="ORF">DI556_05370</name>
</gene>
<dbReference type="SMART" id="SM00287">
    <property type="entry name" value="SH3b"/>
    <property type="match status" value="1"/>
</dbReference>
<evidence type="ECO:0000313" key="3">
    <source>
        <dbReference type="EMBL" id="PZQ51587.1"/>
    </source>
</evidence>
<name>A0A2W5Q2S9_RHOSU</name>
<proteinExistence type="predicted"/>
<feature type="chain" id="PRO_5016159840" evidence="1">
    <location>
        <begin position="30"/>
        <end position="183"/>
    </location>
</feature>
<dbReference type="InterPro" id="IPR010466">
    <property type="entry name" value="DUF1058"/>
</dbReference>
<protein>
    <submittedName>
        <fullName evidence="3">Aspartyl-trna synthetase</fullName>
    </submittedName>
</protein>
<reference evidence="3 4" key="1">
    <citation type="submission" date="2017-08" db="EMBL/GenBank/DDBJ databases">
        <title>Infants hospitalized years apart are colonized by the same room-sourced microbial strains.</title>
        <authorList>
            <person name="Brooks B."/>
            <person name="Olm M.R."/>
            <person name="Firek B.A."/>
            <person name="Baker R."/>
            <person name="Thomas B.C."/>
            <person name="Morowitz M.J."/>
            <person name="Banfield J.F."/>
        </authorList>
    </citation>
    <scope>NUCLEOTIDE SEQUENCE [LARGE SCALE GENOMIC DNA]</scope>
    <source>
        <strain evidence="3">S2_005_002_R2_34</strain>
    </source>
</reference>
<keyword evidence="1" id="KW-0732">Signal</keyword>
<dbReference type="Pfam" id="PF06347">
    <property type="entry name" value="SH3_4"/>
    <property type="match status" value="2"/>
</dbReference>
<dbReference type="AlphaFoldDB" id="A0A2W5Q2S9"/>
<dbReference type="EMBL" id="QFPW01000002">
    <property type="protein sequence ID" value="PZQ51587.1"/>
    <property type="molecule type" value="Genomic_DNA"/>
</dbReference>
<evidence type="ECO:0000256" key="1">
    <source>
        <dbReference type="SAM" id="SignalP"/>
    </source>
</evidence>
<dbReference type="Gene3D" id="2.30.30.40">
    <property type="entry name" value="SH3 Domains"/>
    <property type="match status" value="1"/>
</dbReference>
<dbReference type="GO" id="GO:0004812">
    <property type="term" value="F:aminoacyl-tRNA ligase activity"/>
    <property type="evidence" value="ECO:0007669"/>
    <property type="project" value="UniProtKB-KW"/>
</dbReference>
<dbReference type="InterPro" id="IPR003646">
    <property type="entry name" value="SH3-like_bac-type"/>
</dbReference>
<feature type="domain" description="SH3b" evidence="2">
    <location>
        <begin position="51"/>
        <end position="114"/>
    </location>
</feature>
<evidence type="ECO:0000313" key="4">
    <source>
        <dbReference type="Proteomes" id="UP000249185"/>
    </source>
</evidence>
<keyword evidence="3" id="KW-0436">Ligase</keyword>
<comment type="caution">
    <text evidence="3">The sequence shown here is derived from an EMBL/GenBank/DDBJ whole genome shotgun (WGS) entry which is preliminary data.</text>
</comment>
<organism evidence="3 4">
    <name type="scientific">Rhodovulum sulfidophilum</name>
    <name type="common">Rhodobacter sulfidophilus</name>
    <dbReference type="NCBI Taxonomy" id="35806"/>
    <lineage>
        <taxon>Bacteria</taxon>
        <taxon>Pseudomonadati</taxon>
        <taxon>Pseudomonadota</taxon>
        <taxon>Alphaproteobacteria</taxon>
        <taxon>Rhodobacterales</taxon>
        <taxon>Paracoccaceae</taxon>
        <taxon>Rhodovulum</taxon>
    </lineage>
</organism>
<accession>A0A2W5Q2S9</accession>
<dbReference type="Proteomes" id="UP000249185">
    <property type="component" value="Unassembled WGS sequence"/>
</dbReference>